<evidence type="ECO:0000256" key="6">
    <source>
        <dbReference type="ARBA" id="ARBA00022679"/>
    </source>
</evidence>
<evidence type="ECO:0000256" key="9">
    <source>
        <dbReference type="ARBA" id="ARBA00022984"/>
    </source>
</evidence>
<dbReference type="GO" id="GO:0008955">
    <property type="term" value="F:peptidoglycan glycosyltransferase activity"/>
    <property type="evidence" value="ECO:0007669"/>
    <property type="project" value="UniProtKB-EC"/>
</dbReference>
<evidence type="ECO:0000256" key="13">
    <source>
        <dbReference type="ARBA" id="ARBA00049902"/>
    </source>
</evidence>
<dbReference type="OrthoDB" id="9766909at2"/>
<dbReference type="InterPro" id="IPR023346">
    <property type="entry name" value="Lysozyme-like_dom_sf"/>
</dbReference>
<keyword evidence="17" id="KW-1185">Reference proteome</keyword>
<gene>
    <name evidence="16" type="ORF">FO059_02615</name>
</gene>
<comment type="catalytic activity">
    <reaction evidence="13">
        <text>[GlcNAc-(1-&gt;4)-Mur2Ac(oyl-L-Ala-gamma-D-Glu-L-Lys-D-Ala-D-Ala)](n)-di-trans,octa-cis-undecaprenyl diphosphate + beta-D-GlcNAc-(1-&gt;4)-Mur2Ac(oyl-L-Ala-gamma-D-Glu-L-Lys-D-Ala-D-Ala)-di-trans,octa-cis-undecaprenyl diphosphate = [GlcNAc-(1-&gt;4)-Mur2Ac(oyl-L-Ala-gamma-D-Glu-L-Lys-D-Ala-D-Ala)](n+1)-di-trans,octa-cis-undecaprenyl diphosphate + di-trans,octa-cis-undecaprenyl diphosphate + H(+)</text>
        <dbReference type="Rhea" id="RHEA:23708"/>
        <dbReference type="Rhea" id="RHEA-COMP:9602"/>
        <dbReference type="Rhea" id="RHEA-COMP:9603"/>
        <dbReference type="ChEBI" id="CHEBI:15378"/>
        <dbReference type="ChEBI" id="CHEBI:58405"/>
        <dbReference type="ChEBI" id="CHEBI:60033"/>
        <dbReference type="ChEBI" id="CHEBI:78435"/>
        <dbReference type="EC" id="2.4.99.28"/>
    </reaction>
</comment>
<dbReference type="GO" id="GO:0008360">
    <property type="term" value="P:regulation of cell shape"/>
    <property type="evidence" value="ECO:0007669"/>
    <property type="project" value="UniProtKB-KW"/>
</dbReference>
<evidence type="ECO:0000313" key="16">
    <source>
        <dbReference type="EMBL" id="QDQ96439.1"/>
    </source>
</evidence>
<evidence type="ECO:0000256" key="14">
    <source>
        <dbReference type="SAM" id="MobiDB-lite"/>
    </source>
</evidence>
<keyword evidence="9" id="KW-0573">Peptidoglycan synthesis</keyword>
<evidence type="ECO:0000256" key="4">
    <source>
        <dbReference type="ARBA" id="ARBA00022670"/>
    </source>
</evidence>
<evidence type="ECO:0000256" key="2">
    <source>
        <dbReference type="ARBA" id="ARBA00007739"/>
    </source>
</evidence>
<reference evidence="16 17" key="2">
    <citation type="submission" date="2019-07" db="EMBL/GenBank/DDBJ databases">
        <authorList>
            <person name="Huang Y."/>
        </authorList>
    </citation>
    <scope>NUCLEOTIDE SEQUENCE [LARGE SCALE GENOMIC DNA]</scope>
    <source>
        <strain evidence="16 17">HY188</strain>
    </source>
</reference>
<dbReference type="PANTHER" id="PTHR32282:SF33">
    <property type="entry name" value="PEPTIDOGLYCAN GLYCOSYLTRANSFERASE"/>
    <property type="match status" value="1"/>
</dbReference>
<name>A0A516X005_9ACTN</name>
<evidence type="ECO:0000256" key="11">
    <source>
        <dbReference type="ARBA" id="ARBA00023316"/>
    </source>
</evidence>
<keyword evidence="4" id="KW-0645">Protease</keyword>
<dbReference type="PROSITE" id="PS51178">
    <property type="entry name" value="PASTA"/>
    <property type="match status" value="1"/>
</dbReference>
<dbReference type="SUPFAM" id="SSF56601">
    <property type="entry name" value="beta-lactamase/transpeptidase-like"/>
    <property type="match status" value="1"/>
</dbReference>
<evidence type="ECO:0000256" key="12">
    <source>
        <dbReference type="ARBA" id="ARBA00034000"/>
    </source>
</evidence>
<dbReference type="GO" id="GO:0009252">
    <property type="term" value="P:peptidoglycan biosynthetic process"/>
    <property type="evidence" value="ECO:0007669"/>
    <property type="project" value="UniProtKB-KW"/>
</dbReference>
<evidence type="ECO:0000256" key="8">
    <source>
        <dbReference type="ARBA" id="ARBA00022960"/>
    </source>
</evidence>
<keyword evidence="6" id="KW-0808">Transferase</keyword>
<dbReference type="Proteomes" id="UP000317344">
    <property type="component" value="Chromosome"/>
</dbReference>
<dbReference type="FunFam" id="1.10.3810.10:FF:000001">
    <property type="entry name" value="Penicillin-binding protein 1A"/>
    <property type="match status" value="1"/>
</dbReference>
<dbReference type="GO" id="GO:0009002">
    <property type="term" value="F:serine-type D-Ala-D-Ala carboxypeptidase activity"/>
    <property type="evidence" value="ECO:0007669"/>
    <property type="project" value="UniProtKB-EC"/>
</dbReference>
<keyword evidence="3" id="KW-0121">Carboxypeptidase</keyword>
<dbReference type="Pfam" id="PF00912">
    <property type="entry name" value="Transgly"/>
    <property type="match status" value="1"/>
</dbReference>
<dbReference type="PANTHER" id="PTHR32282">
    <property type="entry name" value="BINDING PROTEIN TRANSPEPTIDASE, PUTATIVE-RELATED"/>
    <property type="match status" value="1"/>
</dbReference>
<dbReference type="Pfam" id="PF00905">
    <property type="entry name" value="Transpeptidase"/>
    <property type="match status" value="1"/>
</dbReference>
<feature type="compositionally biased region" description="Basic and acidic residues" evidence="14">
    <location>
        <begin position="753"/>
        <end position="776"/>
    </location>
</feature>
<comment type="catalytic activity">
    <reaction evidence="12">
        <text>Preferential cleavage: (Ac)2-L-Lys-D-Ala-|-D-Ala. Also transpeptidation of peptidyl-alanyl moieties that are N-acyl substituents of D-alanine.</text>
        <dbReference type="EC" id="3.4.16.4"/>
    </reaction>
</comment>
<dbReference type="SUPFAM" id="SSF53955">
    <property type="entry name" value="Lysozyme-like"/>
    <property type="match status" value="1"/>
</dbReference>
<evidence type="ECO:0000256" key="5">
    <source>
        <dbReference type="ARBA" id="ARBA00022676"/>
    </source>
</evidence>
<dbReference type="CDD" id="cd06577">
    <property type="entry name" value="PASTA_pknB"/>
    <property type="match status" value="1"/>
</dbReference>
<dbReference type="InterPro" id="IPR036950">
    <property type="entry name" value="PBP_transglycosylase"/>
</dbReference>
<feature type="domain" description="PASTA" evidence="15">
    <location>
        <begin position="689"/>
        <end position="752"/>
    </location>
</feature>
<evidence type="ECO:0000256" key="1">
    <source>
        <dbReference type="ARBA" id="ARBA00007090"/>
    </source>
</evidence>
<keyword evidence="5" id="KW-0328">Glycosyltransferase</keyword>
<evidence type="ECO:0000313" key="17">
    <source>
        <dbReference type="Proteomes" id="UP000317344"/>
    </source>
</evidence>
<dbReference type="GO" id="GO:0006508">
    <property type="term" value="P:proteolysis"/>
    <property type="evidence" value="ECO:0007669"/>
    <property type="project" value="UniProtKB-KW"/>
</dbReference>
<dbReference type="Gene3D" id="1.10.3810.10">
    <property type="entry name" value="Biosynthetic peptidoglycan transglycosylase-like"/>
    <property type="match status" value="1"/>
</dbReference>
<evidence type="ECO:0000259" key="15">
    <source>
        <dbReference type="PROSITE" id="PS51178"/>
    </source>
</evidence>
<protein>
    <submittedName>
        <fullName evidence="16">PASTA domain-containing protein</fullName>
    </submittedName>
</protein>
<dbReference type="Gene3D" id="3.40.710.10">
    <property type="entry name" value="DD-peptidase/beta-lactamase superfamily"/>
    <property type="match status" value="1"/>
</dbReference>
<comment type="similarity">
    <text evidence="2">In the N-terminal section; belongs to the glycosyltransferase 51 family.</text>
</comment>
<dbReference type="RefSeq" id="WP_143906118.1">
    <property type="nucleotide sequence ID" value="NZ_CP041765.1"/>
</dbReference>
<evidence type="ECO:0000256" key="10">
    <source>
        <dbReference type="ARBA" id="ARBA00023268"/>
    </source>
</evidence>
<dbReference type="Gene3D" id="3.30.10.20">
    <property type="match status" value="1"/>
</dbReference>
<dbReference type="GO" id="GO:0071555">
    <property type="term" value="P:cell wall organization"/>
    <property type="evidence" value="ECO:0007669"/>
    <property type="project" value="UniProtKB-KW"/>
</dbReference>
<keyword evidence="10" id="KW-0511">Multifunctional enzyme</keyword>
<accession>A0A516X005</accession>
<dbReference type="SMART" id="SM00740">
    <property type="entry name" value="PASTA"/>
    <property type="match status" value="1"/>
</dbReference>
<reference evidence="16 17" key="1">
    <citation type="submission" date="2019-07" db="EMBL/GenBank/DDBJ databases">
        <title>Tomitella cavernea sp. nov., an actinomycete isolated from soil.</title>
        <authorList>
            <person name="Cheng J."/>
        </authorList>
    </citation>
    <scope>NUCLEOTIDE SEQUENCE [LARGE SCALE GENOMIC DNA]</scope>
    <source>
        <strain evidence="16 17">HY188</strain>
    </source>
</reference>
<dbReference type="AlphaFoldDB" id="A0A516X005"/>
<keyword evidence="7" id="KW-0378">Hydrolase</keyword>
<dbReference type="Pfam" id="PF03793">
    <property type="entry name" value="PASTA"/>
    <property type="match status" value="1"/>
</dbReference>
<keyword evidence="8" id="KW-0133">Cell shape</keyword>
<dbReference type="GO" id="GO:0030288">
    <property type="term" value="C:outer membrane-bounded periplasmic space"/>
    <property type="evidence" value="ECO:0007669"/>
    <property type="project" value="TreeGrafter"/>
</dbReference>
<dbReference type="InterPro" id="IPR005543">
    <property type="entry name" value="PASTA_dom"/>
</dbReference>
<proteinExistence type="inferred from homology"/>
<feature type="region of interest" description="Disordered" evidence="14">
    <location>
        <begin position="746"/>
        <end position="790"/>
    </location>
</feature>
<dbReference type="KEGG" id="toy:FO059_02615"/>
<dbReference type="InterPro" id="IPR012338">
    <property type="entry name" value="Beta-lactam/transpept-like"/>
</dbReference>
<dbReference type="InterPro" id="IPR050396">
    <property type="entry name" value="Glycosyltr_51/Transpeptidase"/>
</dbReference>
<dbReference type="InterPro" id="IPR001264">
    <property type="entry name" value="Glyco_trans_51"/>
</dbReference>
<organism evidence="16 17">
    <name type="scientific">Tomitella fengzijianii</name>
    <dbReference type="NCBI Taxonomy" id="2597660"/>
    <lineage>
        <taxon>Bacteria</taxon>
        <taxon>Bacillati</taxon>
        <taxon>Actinomycetota</taxon>
        <taxon>Actinomycetes</taxon>
        <taxon>Mycobacteriales</taxon>
        <taxon>Tomitella</taxon>
    </lineage>
</organism>
<dbReference type="EMBL" id="CP041765">
    <property type="protein sequence ID" value="QDQ96439.1"/>
    <property type="molecule type" value="Genomic_DNA"/>
</dbReference>
<comment type="similarity">
    <text evidence="1">In the C-terminal section; belongs to the transpeptidase family.</text>
</comment>
<evidence type="ECO:0000256" key="3">
    <source>
        <dbReference type="ARBA" id="ARBA00022645"/>
    </source>
</evidence>
<sequence length="790" mass="82939">MPSGKTFAKLLGICVLAGVVLAGVLFPVFGGVGVVVNKASDAVDSSSSQVLEGDAPAVTTIVDAAGNPLAWLYDQRRFEVPSDQISNYMKLAQVSIEDRRFATHKGVDWQGTLRAVLTNTSSGEVQQGASTIDQQYVKNYLAYVAAQTDAQRRAATETTISRKLREARMALTLDKQLSKDEILTRYLNLVPYGNGSYGVQDAARTYFGVDAKDLSLTQSAMLAGMVQSPSRLNPYINPDETTARRNEVLDAMASTQAITPQQAAEAKKEPLGILPKPNTLPRGCIAAGDRGFFCDYVLNYLNDAGFTDEQLQRGGYLIRTTLRPEIQDSVKRALTDTASPDLDGIAEVMNLIEPGKDAHKVVAMASSRTYGLDAAAHETVQPQPFTMVGDGAGSTFKIFTTAVAMEKGLGLDTTVQVPPFFAAQGMGHGGAAGCPADSYCVRNVGDYPTVMSLTQALATSPNTAFVKMLKDVGVPPTVDMAVRLGLRSYTTPGTSGVDDRSLAQIVKDENRGSFTLGPTPVDPLEMANVAATLASGGTWCPPTPIEAVFDRDGKPVPVTQEACKQVIDPGLANTLAVGLGQDHVAGGTSAGSAAAAGWTAPVSAKTGTTETYRSSAFLAFTQSIAGFSYVYNDGTNPGPICTSPLRSCAEGNVYGGTEPALAWYQAVGRILGDYPPPVLPPPDPQYVKGNASAIVPDVTGRTEAGATARLRGAGFQVKSVTVPSDNQKGNVVSVSPVGSAVPGATITINISDGSRKPADDRGDRGDRTPRSEDRSNDGGGNGNDGRDDTD</sequence>
<keyword evidence="11" id="KW-0961">Cell wall biogenesis/degradation</keyword>
<evidence type="ECO:0000256" key="7">
    <source>
        <dbReference type="ARBA" id="ARBA00022801"/>
    </source>
</evidence>
<dbReference type="InterPro" id="IPR001460">
    <property type="entry name" value="PCN-bd_Tpept"/>
</dbReference>
<dbReference type="GO" id="GO:0008658">
    <property type="term" value="F:penicillin binding"/>
    <property type="evidence" value="ECO:0007669"/>
    <property type="project" value="InterPro"/>
</dbReference>